<dbReference type="EMBL" id="JANQDX010000020">
    <property type="protein sequence ID" value="KAL0903653.1"/>
    <property type="molecule type" value="Genomic_DNA"/>
</dbReference>
<reference evidence="1 2" key="1">
    <citation type="journal article" date="2024" name="Plant Biotechnol. J.">
        <title>Dendrobium thyrsiflorum genome and its molecular insights into genes involved in important horticultural traits.</title>
        <authorList>
            <person name="Chen B."/>
            <person name="Wang J.Y."/>
            <person name="Zheng P.J."/>
            <person name="Li K.L."/>
            <person name="Liang Y.M."/>
            <person name="Chen X.F."/>
            <person name="Zhang C."/>
            <person name="Zhao X."/>
            <person name="He X."/>
            <person name="Zhang G.Q."/>
            <person name="Liu Z.J."/>
            <person name="Xu Q."/>
        </authorList>
    </citation>
    <scope>NUCLEOTIDE SEQUENCE [LARGE SCALE GENOMIC DNA]</scope>
    <source>
        <strain evidence="1">GZMU011</strain>
    </source>
</reference>
<sequence length="176" mass="19208">MALPRFKDLGFFNGSASSLSFKDALSSASPTSVSFPDLKISSHCGLPALWISEGEIQALTAPFEFTLLGRGIFMAGWCLFAADPCGVSAPVFGLLAFSLPLFYWITWEVGGCLGPSSFPIYNSCFVEDGLVDFGEFISKNLRVYLACELVFFFVSSYKKPAGFFRLGFLPLSSIRK</sequence>
<dbReference type="AlphaFoldDB" id="A0ABD0TVJ0"/>
<gene>
    <name evidence="1" type="ORF">M5K25_028045</name>
</gene>
<comment type="caution">
    <text evidence="1">The sequence shown here is derived from an EMBL/GenBank/DDBJ whole genome shotgun (WGS) entry which is preliminary data.</text>
</comment>
<protein>
    <submittedName>
        <fullName evidence="1">Uncharacterized protein</fullName>
    </submittedName>
</protein>
<keyword evidence="2" id="KW-1185">Reference proteome</keyword>
<proteinExistence type="predicted"/>
<evidence type="ECO:0000313" key="1">
    <source>
        <dbReference type="EMBL" id="KAL0903653.1"/>
    </source>
</evidence>
<dbReference type="Proteomes" id="UP001552299">
    <property type="component" value="Unassembled WGS sequence"/>
</dbReference>
<name>A0ABD0TVJ0_DENTH</name>
<organism evidence="1 2">
    <name type="scientific">Dendrobium thyrsiflorum</name>
    <name type="common">Pinecone-like raceme dendrobium</name>
    <name type="synonym">Orchid</name>
    <dbReference type="NCBI Taxonomy" id="117978"/>
    <lineage>
        <taxon>Eukaryota</taxon>
        <taxon>Viridiplantae</taxon>
        <taxon>Streptophyta</taxon>
        <taxon>Embryophyta</taxon>
        <taxon>Tracheophyta</taxon>
        <taxon>Spermatophyta</taxon>
        <taxon>Magnoliopsida</taxon>
        <taxon>Liliopsida</taxon>
        <taxon>Asparagales</taxon>
        <taxon>Orchidaceae</taxon>
        <taxon>Epidendroideae</taxon>
        <taxon>Malaxideae</taxon>
        <taxon>Dendrobiinae</taxon>
        <taxon>Dendrobium</taxon>
    </lineage>
</organism>
<accession>A0ABD0TVJ0</accession>
<evidence type="ECO:0000313" key="2">
    <source>
        <dbReference type="Proteomes" id="UP001552299"/>
    </source>
</evidence>